<name>A0AAE0VN40_9BIVA</name>
<proteinExistence type="predicted"/>
<reference evidence="1" key="1">
    <citation type="journal article" date="2021" name="Genome Biol. Evol.">
        <title>A High-Quality Reference Genome for a Parasitic Bivalve with Doubly Uniparental Inheritance (Bivalvia: Unionida).</title>
        <authorList>
            <person name="Smith C.H."/>
        </authorList>
    </citation>
    <scope>NUCLEOTIDE SEQUENCE</scope>
    <source>
        <strain evidence="1">CHS0354</strain>
    </source>
</reference>
<protein>
    <submittedName>
        <fullName evidence="1">Uncharacterized protein</fullName>
    </submittedName>
</protein>
<gene>
    <name evidence="1" type="ORF">CHS0354_021465</name>
</gene>
<evidence type="ECO:0000313" key="2">
    <source>
        <dbReference type="Proteomes" id="UP001195483"/>
    </source>
</evidence>
<feature type="non-terminal residue" evidence="1">
    <location>
        <position position="83"/>
    </location>
</feature>
<evidence type="ECO:0000313" key="1">
    <source>
        <dbReference type="EMBL" id="KAK3583711.1"/>
    </source>
</evidence>
<dbReference type="Proteomes" id="UP001195483">
    <property type="component" value="Unassembled WGS sequence"/>
</dbReference>
<dbReference type="EMBL" id="JAEAOA010001314">
    <property type="protein sequence ID" value="KAK3583711.1"/>
    <property type="molecule type" value="Genomic_DNA"/>
</dbReference>
<dbReference type="AlphaFoldDB" id="A0AAE0VN40"/>
<reference evidence="1" key="2">
    <citation type="journal article" date="2021" name="Genome Biol. Evol.">
        <title>Developing a high-quality reference genome for a parasitic bivalve with doubly uniparental inheritance (Bivalvia: Unionida).</title>
        <authorList>
            <person name="Smith C.H."/>
        </authorList>
    </citation>
    <scope>NUCLEOTIDE SEQUENCE</scope>
    <source>
        <strain evidence="1">CHS0354</strain>
        <tissue evidence="1">Mantle</tissue>
    </source>
</reference>
<reference evidence="1" key="3">
    <citation type="submission" date="2023-05" db="EMBL/GenBank/DDBJ databases">
        <authorList>
            <person name="Smith C.H."/>
        </authorList>
    </citation>
    <scope>NUCLEOTIDE SEQUENCE</scope>
    <source>
        <strain evidence="1">CHS0354</strain>
        <tissue evidence="1">Mantle</tissue>
    </source>
</reference>
<sequence>MTDGSPHLVLHNQCYHIIYQTRKNSREGAYIAVVSQFIDAMNNDRFIQIILLESLSQVMKNYTSWRFTDGTTTEEHSRTEDEM</sequence>
<keyword evidence="2" id="KW-1185">Reference proteome</keyword>
<accession>A0AAE0VN40</accession>
<organism evidence="1 2">
    <name type="scientific">Potamilus streckersoni</name>
    <dbReference type="NCBI Taxonomy" id="2493646"/>
    <lineage>
        <taxon>Eukaryota</taxon>
        <taxon>Metazoa</taxon>
        <taxon>Spiralia</taxon>
        <taxon>Lophotrochozoa</taxon>
        <taxon>Mollusca</taxon>
        <taxon>Bivalvia</taxon>
        <taxon>Autobranchia</taxon>
        <taxon>Heteroconchia</taxon>
        <taxon>Palaeoheterodonta</taxon>
        <taxon>Unionida</taxon>
        <taxon>Unionoidea</taxon>
        <taxon>Unionidae</taxon>
        <taxon>Ambleminae</taxon>
        <taxon>Lampsilini</taxon>
        <taxon>Potamilus</taxon>
    </lineage>
</organism>
<comment type="caution">
    <text evidence="1">The sequence shown here is derived from an EMBL/GenBank/DDBJ whole genome shotgun (WGS) entry which is preliminary data.</text>
</comment>